<gene>
    <name evidence="18" type="primary">20194903</name>
    <name evidence="17" type="ORF">HELRODRAFT_107370</name>
</gene>
<comment type="pathway">
    <text evidence="2">Lipid metabolism; sphingolipid metabolism.</text>
</comment>
<dbReference type="EMBL" id="AMQM01001359">
    <property type="status" value="NOT_ANNOTATED_CDS"/>
    <property type="molecule type" value="Genomic_DNA"/>
</dbReference>
<comment type="subcellular location">
    <subcellularLocation>
        <location evidence="1">Golgi apparatus membrane</location>
        <topology evidence="1">Multi-pass membrane protein</topology>
    </subcellularLocation>
</comment>
<dbReference type="FunCoup" id="T1EEA1">
    <property type="interactions" value="522"/>
</dbReference>
<dbReference type="OrthoDB" id="1483400at2759"/>
<dbReference type="RefSeq" id="XP_009025430.1">
    <property type="nucleotide sequence ID" value="XM_009027182.1"/>
</dbReference>
<dbReference type="OMA" id="IVWIIDC"/>
<evidence type="ECO:0000256" key="8">
    <source>
        <dbReference type="ARBA" id="ARBA00022679"/>
    </source>
</evidence>
<keyword evidence="11" id="KW-0333">Golgi apparatus</keyword>
<dbReference type="PANTHER" id="PTHR12726:SF0">
    <property type="entry name" value="CERAMIDE GLUCOSYLTRANSFERASE"/>
    <property type="match status" value="1"/>
</dbReference>
<evidence type="ECO:0000256" key="12">
    <source>
        <dbReference type="ARBA" id="ARBA00023098"/>
    </source>
</evidence>
<evidence type="ECO:0000256" key="5">
    <source>
        <dbReference type="ARBA" id="ARBA00012699"/>
    </source>
</evidence>
<dbReference type="STRING" id="6412.T1EEA1"/>
<dbReference type="GO" id="GO:0000139">
    <property type="term" value="C:Golgi membrane"/>
    <property type="evidence" value="ECO:0007669"/>
    <property type="project" value="UniProtKB-SubCell"/>
</dbReference>
<evidence type="ECO:0000256" key="2">
    <source>
        <dbReference type="ARBA" id="ARBA00004760"/>
    </source>
</evidence>
<evidence type="ECO:0000256" key="14">
    <source>
        <dbReference type="ARBA" id="ARBA00047869"/>
    </source>
</evidence>
<feature type="transmembrane region" description="Helical" evidence="16">
    <location>
        <begin position="314"/>
        <end position="333"/>
    </location>
</feature>
<dbReference type="EMBL" id="AMQM01001360">
    <property type="status" value="NOT_ANNOTATED_CDS"/>
    <property type="molecule type" value="Genomic_DNA"/>
</dbReference>
<evidence type="ECO:0000256" key="16">
    <source>
        <dbReference type="SAM" id="Phobius"/>
    </source>
</evidence>
<reference evidence="18" key="3">
    <citation type="submission" date="2015-06" db="UniProtKB">
        <authorList>
            <consortium name="EnsemblMetazoa"/>
        </authorList>
    </citation>
    <scope>IDENTIFICATION</scope>
</reference>
<evidence type="ECO:0000313" key="19">
    <source>
        <dbReference type="Proteomes" id="UP000015101"/>
    </source>
</evidence>
<dbReference type="HOGENOM" id="CLU_030898_0_0_1"/>
<keyword evidence="12" id="KW-0443">Lipid metabolism</keyword>
<dbReference type="EnsemblMetazoa" id="HelroT107370">
    <property type="protein sequence ID" value="HelroP107370"/>
    <property type="gene ID" value="HelroG107370"/>
</dbReference>
<dbReference type="UniPathway" id="UPA00222"/>
<protein>
    <recommendedName>
        <fullName evidence="5">ceramide glucosyltransferase</fullName>
        <ecNumber evidence="5">2.4.1.80</ecNumber>
    </recommendedName>
</protein>
<dbReference type="EMBL" id="KB097495">
    <property type="protein sequence ID" value="ESN96218.1"/>
    <property type="molecule type" value="Genomic_DNA"/>
</dbReference>
<dbReference type="InParanoid" id="T1EEA1"/>
<keyword evidence="6" id="KW-0444">Lipid biosynthesis</keyword>
<dbReference type="KEGG" id="hro:HELRODRAFT_107370"/>
<evidence type="ECO:0000256" key="10">
    <source>
        <dbReference type="ARBA" id="ARBA00022989"/>
    </source>
</evidence>
<dbReference type="SUPFAM" id="SSF53448">
    <property type="entry name" value="Nucleotide-diphospho-sugar transferases"/>
    <property type="match status" value="1"/>
</dbReference>
<dbReference type="AlphaFoldDB" id="T1EEA1"/>
<evidence type="ECO:0000256" key="15">
    <source>
        <dbReference type="ARBA" id="ARBA00048104"/>
    </source>
</evidence>
<keyword evidence="8" id="KW-0808">Transferase</keyword>
<evidence type="ECO:0000313" key="18">
    <source>
        <dbReference type="EnsemblMetazoa" id="HelroP107370"/>
    </source>
</evidence>
<dbReference type="eggNOG" id="KOG2547">
    <property type="taxonomic scope" value="Eukaryota"/>
</dbReference>
<dbReference type="InterPro" id="IPR029044">
    <property type="entry name" value="Nucleotide-diphossugar_trans"/>
</dbReference>
<evidence type="ECO:0000256" key="6">
    <source>
        <dbReference type="ARBA" id="ARBA00022516"/>
    </source>
</evidence>
<dbReference type="EMBL" id="AMQM01001362">
    <property type="status" value="NOT_ANNOTATED_CDS"/>
    <property type="molecule type" value="Genomic_DNA"/>
</dbReference>
<comment type="catalytic activity">
    <reaction evidence="14">
        <text>UDP-alpha-D-xylose + an N-acylsphing-4-enine = a beta-D-xylosyl-(1&lt;-&gt;1')-N-acylsphing-4-enine + UDP + H(+)</text>
        <dbReference type="Rhea" id="RHEA:70243"/>
        <dbReference type="ChEBI" id="CHEBI:15378"/>
        <dbReference type="ChEBI" id="CHEBI:52639"/>
        <dbReference type="ChEBI" id="CHEBI:57632"/>
        <dbReference type="ChEBI" id="CHEBI:58223"/>
        <dbReference type="ChEBI" id="CHEBI:189068"/>
    </reaction>
    <physiologicalReaction direction="left-to-right" evidence="14">
        <dbReference type="Rhea" id="RHEA:70244"/>
    </physiologicalReaction>
</comment>
<keyword evidence="9 16" id="KW-0812">Transmembrane</keyword>
<dbReference type="CTD" id="20194903"/>
<reference evidence="17 19" key="2">
    <citation type="journal article" date="2013" name="Nature">
        <title>Insights into bilaterian evolution from three spiralian genomes.</title>
        <authorList>
            <person name="Simakov O."/>
            <person name="Marletaz F."/>
            <person name="Cho S.J."/>
            <person name="Edsinger-Gonzales E."/>
            <person name="Havlak P."/>
            <person name="Hellsten U."/>
            <person name="Kuo D.H."/>
            <person name="Larsson T."/>
            <person name="Lv J."/>
            <person name="Arendt D."/>
            <person name="Savage R."/>
            <person name="Osoegawa K."/>
            <person name="de Jong P."/>
            <person name="Grimwood J."/>
            <person name="Chapman J.A."/>
            <person name="Shapiro H."/>
            <person name="Aerts A."/>
            <person name="Otillar R.P."/>
            <person name="Terry A.Y."/>
            <person name="Boore J.L."/>
            <person name="Grigoriev I.V."/>
            <person name="Lindberg D.R."/>
            <person name="Seaver E.C."/>
            <person name="Weisblat D.A."/>
            <person name="Putnam N.H."/>
            <person name="Rokhsar D.S."/>
        </authorList>
    </citation>
    <scope>NUCLEOTIDE SEQUENCE</scope>
</reference>
<keyword evidence="10 16" id="KW-1133">Transmembrane helix</keyword>
<proteinExistence type="inferred from homology"/>
<dbReference type="InterPro" id="IPR025993">
    <property type="entry name" value="Ceramide_glucosylTrfase"/>
</dbReference>
<keyword evidence="19" id="KW-1185">Reference proteome</keyword>
<evidence type="ECO:0000256" key="13">
    <source>
        <dbReference type="ARBA" id="ARBA00023136"/>
    </source>
</evidence>
<evidence type="ECO:0000256" key="9">
    <source>
        <dbReference type="ARBA" id="ARBA00022692"/>
    </source>
</evidence>
<feature type="transmembrane region" description="Helical" evidence="16">
    <location>
        <begin position="6"/>
        <end position="31"/>
    </location>
</feature>
<reference evidence="19" key="1">
    <citation type="submission" date="2012-12" db="EMBL/GenBank/DDBJ databases">
        <authorList>
            <person name="Hellsten U."/>
            <person name="Grimwood J."/>
            <person name="Chapman J.A."/>
            <person name="Shapiro H."/>
            <person name="Aerts A."/>
            <person name="Otillar R.P."/>
            <person name="Terry A.Y."/>
            <person name="Boore J.L."/>
            <person name="Simakov O."/>
            <person name="Marletaz F."/>
            <person name="Cho S.-J."/>
            <person name="Edsinger-Gonzales E."/>
            <person name="Havlak P."/>
            <person name="Kuo D.-H."/>
            <person name="Larsson T."/>
            <person name="Lv J."/>
            <person name="Arendt D."/>
            <person name="Savage R."/>
            <person name="Osoegawa K."/>
            <person name="de Jong P."/>
            <person name="Lindberg D.R."/>
            <person name="Seaver E.C."/>
            <person name="Weisblat D.A."/>
            <person name="Putnam N.H."/>
            <person name="Grigoriev I.V."/>
            <person name="Rokhsar D.S."/>
        </authorList>
    </citation>
    <scope>NUCLEOTIDE SEQUENCE</scope>
</reference>
<dbReference type="Pfam" id="PF13506">
    <property type="entry name" value="Glyco_transf_21"/>
    <property type="match status" value="1"/>
</dbReference>
<dbReference type="GO" id="GO:0008120">
    <property type="term" value="F:ceramide glucosyltransferase activity"/>
    <property type="evidence" value="ECO:0000318"/>
    <property type="project" value="GO_Central"/>
</dbReference>
<dbReference type="FunFam" id="3.90.550.10:FF:000041">
    <property type="entry name" value="UDP-glucose ceramide glucosyltransferase"/>
    <property type="match status" value="1"/>
</dbReference>
<dbReference type="EC" id="2.4.1.80" evidence="5"/>
<dbReference type="GO" id="GO:0006679">
    <property type="term" value="P:glucosylceramide biosynthetic process"/>
    <property type="evidence" value="ECO:0000318"/>
    <property type="project" value="GO_Central"/>
</dbReference>
<keyword evidence="13 16" id="KW-0472">Membrane</keyword>
<sequence>MTLDCISLIIAIIIFGGWWLQWIIHVTAIIYGRIKLHRKLSAPPDFQFPGVSILKPLTGVDPNLYANLETFFHLLYPKYEILFCIEEETDPAVMIVKSLLNKYPNVECSLFVGGALKTTVNPKINNLMQGYIMAKHELILISDSGLKMKEDTLQEMVINLKENVGLVHQLPFVSDRSGFAAVLEKVYFGTQHSKIYLLANMVGVNCVTGMSCLFRKSVVEQSGGFESLGIYLAEDYYLSQICFYNCSCNSGWKVKVSTQPALQNSGTYSIGTFQNRMIRWIKLRSFLVPMTIIMEPLSEWLLLGLISSWAVCRLFMWSPIAFFLVHTLIWFLLDYTLLLTIQGCNLPFSRIDFVAGWLFRECTSLLLMLRAHTVRTLTWRSRQYIIGRHTIGEEIRKVHDWTAV</sequence>
<dbReference type="EMBL" id="AMQM01001361">
    <property type="status" value="NOT_ANNOTATED_CDS"/>
    <property type="molecule type" value="Genomic_DNA"/>
</dbReference>
<dbReference type="Proteomes" id="UP000015101">
    <property type="component" value="Unassembled WGS sequence"/>
</dbReference>
<dbReference type="PANTHER" id="PTHR12726">
    <property type="entry name" value="CERAMIDE GLUCOSYLTRANSFERASE"/>
    <property type="match status" value="1"/>
</dbReference>
<comment type="similarity">
    <text evidence="4">Belongs to the glycosyltransferase 2 family.</text>
</comment>
<evidence type="ECO:0000256" key="1">
    <source>
        <dbReference type="ARBA" id="ARBA00004653"/>
    </source>
</evidence>
<evidence type="ECO:0000256" key="11">
    <source>
        <dbReference type="ARBA" id="ARBA00023034"/>
    </source>
</evidence>
<keyword evidence="7" id="KW-0328">Glycosyltransferase</keyword>
<comment type="pathway">
    <text evidence="3">Sphingolipid metabolism.</text>
</comment>
<feature type="transmembrane region" description="Helical" evidence="16">
    <location>
        <begin position="286"/>
        <end position="308"/>
    </location>
</feature>
<accession>T1EEA1</accession>
<dbReference type="CDD" id="cd02520">
    <property type="entry name" value="Glucosylceramide_synthase"/>
    <property type="match status" value="1"/>
</dbReference>
<evidence type="ECO:0000256" key="3">
    <source>
        <dbReference type="ARBA" id="ARBA00004991"/>
    </source>
</evidence>
<evidence type="ECO:0000313" key="17">
    <source>
        <dbReference type="EMBL" id="ESN96218.1"/>
    </source>
</evidence>
<evidence type="ECO:0000256" key="7">
    <source>
        <dbReference type="ARBA" id="ARBA00022676"/>
    </source>
</evidence>
<organism evidence="18 19">
    <name type="scientific">Helobdella robusta</name>
    <name type="common">Californian leech</name>
    <dbReference type="NCBI Taxonomy" id="6412"/>
    <lineage>
        <taxon>Eukaryota</taxon>
        <taxon>Metazoa</taxon>
        <taxon>Spiralia</taxon>
        <taxon>Lophotrochozoa</taxon>
        <taxon>Annelida</taxon>
        <taxon>Clitellata</taxon>
        <taxon>Hirudinea</taxon>
        <taxon>Rhynchobdellida</taxon>
        <taxon>Glossiphoniidae</taxon>
        <taxon>Helobdella</taxon>
    </lineage>
</organism>
<comment type="catalytic activity">
    <reaction evidence="15">
        <text>N-(9Z-octadecenoyl)-sphing-4-enine + UDP-alpha-D-xylose = beta-D-xylosyl-(1&lt;-&gt;1')-N-(9Z-octadecenoyl)-sphing-4-enine + UDP + H(+)</text>
        <dbReference type="Rhea" id="RHEA:70247"/>
        <dbReference type="ChEBI" id="CHEBI:15378"/>
        <dbReference type="ChEBI" id="CHEBI:57632"/>
        <dbReference type="ChEBI" id="CHEBI:58223"/>
        <dbReference type="ChEBI" id="CHEBI:77996"/>
        <dbReference type="ChEBI" id="CHEBI:189081"/>
    </reaction>
    <physiologicalReaction direction="left-to-right" evidence="15">
        <dbReference type="Rhea" id="RHEA:70248"/>
    </physiologicalReaction>
</comment>
<dbReference type="Gene3D" id="3.90.550.10">
    <property type="entry name" value="Spore Coat Polysaccharide Biosynthesis Protein SpsA, Chain A"/>
    <property type="match status" value="1"/>
</dbReference>
<evidence type="ECO:0000256" key="4">
    <source>
        <dbReference type="ARBA" id="ARBA00006739"/>
    </source>
</evidence>
<dbReference type="GO" id="GO:0016020">
    <property type="term" value="C:membrane"/>
    <property type="evidence" value="ECO:0000318"/>
    <property type="project" value="GO_Central"/>
</dbReference>
<dbReference type="GeneID" id="20194903"/>
<name>T1EEA1_HELRO</name>